<dbReference type="Pfam" id="PF24626">
    <property type="entry name" value="SH3_Tf2-1"/>
    <property type="match status" value="1"/>
</dbReference>
<name>A0A8M8UXN3_SESIN</name>
<evidence type="ECO:0000313" key="3">
    <source>
        <dbReference type="RefSeq" id="XP_020551673.1"/>
    </source>
</evidence>
<organism evidence="2 3">
    <name type="scientific">Sesamum indicum</name>
    <name type="common">Oriental sesame</name>
    <name type="synonym">Sesamum orientale</name>
    <dbReference type="NCBI Taxonomy" id="4182"/>
    <lineage>
        <taxon>Eukaryota</taxon>
        <taxon>Viridiplantae</taxon>
        <taxon>Streptophyta</taxon>
        <taxon>Embryophyta</taxon>
        <taxon>Tracheophyta</taxon>
        <taxon>Spermatophyta</taxon>
        <taxon>Magnoliopsida</taxon>
        <taxon>eudicotyledons</taxon>
        <taxon>Gunneridae</taxon>
        <taxon>Pentapetalae</taxon>
        <taxon>asterids</taxon>
        <taxon>lamiids</taxon>
        <taxon>Lamiales</taxon>
        <taxon>Pedaliaceae</taxon>
        <taxon>Sesamum</taxon>
    </lineage>
</organism>
<dbReference type="PANTHER" id="PTHR46148">
    <property type="entry name" value="CHROMO DOMAIN-CONTAINING PROTEIN"/>
    <property type="match status" value="1"/>
</dbReference>
<dbReference type="RefSeq" id="XP_020551673.1">
    <property type="nucleotide sequence ID" value="XM_020696014.1"/>
</dbReference>
<dbReference type="GeneID" id="105167804"/>
<dbReference type="Proteomes" id="UP000504604">
    <property type="component" value="Linkage group LG8"/>
</dbReference>
<sequence>MEYEVGDKVFLKTSPWRGILRFGRQGKLSPRYVGPYEIIERIGLLAYRLALPAESSQIHDVFYVSMLRGYWSDPSHIIRQPKIEISEELPYVEEPTEILDRNVRKLRK</sequence>
<evidence type="ECO:0000313" key="2">
    <source>
        <dbReference type="Proteomes" id="UP000504604"/>
    </source>
</evidence>
<dbReference type="InterPro" id="IPR056924">
    <property type="entry name" value="SH3_Tf2-1"/>
</dbReference>
<dbReference type="AlphaFoldDB" id="A0A8M8UXN3"/>
<feature type="domain" description="Tf2-1-like SH3-like" evidence="1">
    <location>
        <begin position="6"/>
        <end position="70"/>
    </location>
</feature>
<dbReference type="KEGG" id="sind:105167804"/>
<dbReference type="OrthoDB" id="903413at2759"/>
<evidence type="ECO:0000259" key="1">
    <source>
        <dbReference type="Pfam" id="PF24626"/>
    </source>
</evidence>
<dbReference type="PANTHER" id="PTHR46148:SF44">
    <property type="entry name" value="GAG-POL POLYPROTEIN"/>
    <property type="match status" value="1"/>
</dbReference>
<reference evidence="3" key="1">
    <citation type="submission" date="2025-08" db="UniProtKB">
        <authorList>
            <consortium name="RefSeq"/>
        </authorList>
    </citation>
    <scope>IDENTIFICATION</scope>
</reference>
<gene>
    <name evidence="3" type="primary">LOC105167804</name>
</gene>
<keyword evidence="2" id="KW-1185">Reference proteome</keyword>
<accession>A0A8M8UXN3</accession>
<protein>
    <submittedName>
        <fullName evidence="3">Uncharacterized protein LOC105167804</fullName>
    </submittedName>
</protein>
<proteinExistence type="predicted"/>